<comment type="caution">
    <text evidence="2">The sequence shown here is derived from an EMBL/GenBank/DDBJ whole genome shotgun (WGS) entry which is preliminary data.</text>
</comment>
<keyword evidence="3" id="KW-1185">Reference proteome</keyword>
<name>A0ABD2AZ83_VESMC</name>
<proteinExistence type="predicted"/>
<gene>
    <name evidence="2" type="ORF">V1477_018359</name>
</gene>
<reference evidence="2 3" key="1">
    <citation type="journal article" date="2024" name="Ann. Entomol. Soc. Am.">
        <title>Genomic analyses of the southern and eastern yellowjacket wasps (Hymenoptera: Vespidae) reveal evolutionary signatures of social life.</title>
        <authorList>
            <person name="Catto M.A."/>
            <person name="Caine P.B."/>
            <person name="Orr S.E."/>
            <person name="Hunt B.G."/>
            <person name="Goodisman M.A.D."/>
        </authorList>
    </citation>
    <scope>NUCLEOTIDE SEQUENCE [LARGE SCALE GENOMIC DNA]</scope>
    <source>
        <strain evidence="2">232</strain>
        <tissue evidence="2">Head and thorax</tissue>
    </source>
</reference>
<evidence type="ECO:0000313" key="3">
    <source>
        <dbReference type="Proteomes" id="UP001607303"/>
    </source>
</evidence>
<evidence type="ECO:0000256" key="1">
    <source>
        <dbReference type="SAM" id="MobiDB-lite"/>
    </source>
</evidence>
<organism evidence="2 3">
    <name type="scientific">Vespula maculifrons</name>
    <name type="common">Eastern yellow jacket</name>
    <name type="synonym">Wasp</name>
    <dbReference type="NCBI Taxonomy" id="7453"/>
    <lineage>
        <taxon>Eukaryota</taxon>
        <taxon>Metazoa</taxon>
        <taxon>Ecdysozoa</taxon>
        <taxon>Arthropoda</taxon>
        <taxon>Hexapoda</taxon>
        <taxon>Insecta</taxon>
        <taxon>Pterygota</taxon>
        <taxon>Neoptera</taxon>
        <taxon>Endopterygota</taxon>
        <taxon>Hymenoptera</taxon>
        <taxon>Apocrita</taxon>
        <taxon>Aculeata</taxon>
        <taxon>Vespoidea</taxon>
        <taxon>Vespidae</taxon>
        <taxon>Vespinae</taxon>
        <taxon>Vespula</taxon>
    </lineage>
</organism>
<feature type="region of interest" description="Disordered" evidence="1">
    <location>
        <begin position="77"/>
        <end position="104"/>
    </location>
</feature>
<dbReference type="EMBL" id="JAYRBN010000110">
    <property type="protein sequence ID" value="KAL2725921.1"/>
    <property type="molecule type" value="Genomic_DNA"/>
</dbReference>
<feature type="region of interest" description="Disordered" evidence="1">
    <location>
        <begin position="23"/>
        <end position="52"/>
    </location>
</feature>
<accession>A0ABD2AZ83</accession>
<feature type="compositionally biased region" description="Gly residues" evidence="1">
    <location>
        <begin position="84"/>
        <end position="102"/>
    </location>
</feature>
<sequence length="113" mass="12278">MIGIKLVYFVENLIKILIDKERKGAADRNNTKGFETKRNETKRNETKRNETKRLSLVSHWPSGETLFVVAPCLRMGGPHEKRNGGGGGGDGDGGGTDGGGGEQVVEVLNLRIE</sequence>
<dbReference type="AlphaFoldDB" id="A0ABD2AZ83"/>
<protein>
    <submittedName>
        <fullName evidence="2">Uncharacterized protein</fullName>
    </submittedName>
</protein>
<dbReference type="Proteomes" id="UP001607303">
    <property type="component" value="Unassembled WGS sequence"/>
</dbReference>
<evidence type="ECO:0000313" key="2">
    <source>
        <dbReference type="EMBL" id="KAL2725921.1"/>
    </source>
</evidence>